<evidence type="ECO:0000259" key="5">
    <source>
        <dbReference type="Pfam" id="PF13407"/>
    </source>
</evidence>
<dbReference type="Proteomes" id="UP000241229">
    <property type="component" value="Unassembled WGS sequence"/>
</dbReference>
<feature type="signal peptide" evidence="4">
    <location>
        <begin position="1"/>
        <end position="20"/>
    </location>
</feature>
<dbReference type="InterPro" id="IPR025997">
    <property type="entry name" value="SBP_2_dom"/>
</dbReference>
<keyword evidence="7" id="KW-1185">Reference proteome</keyword>
<name>A0A2P7SQM4_9HYPH</name>
<proteinExistence type="inferred from homology"/>
<dbReference type="AlphaFoldDB" id="A0A2P7SQM4"/>
<dbReference type="RefSeq" id="WP_106770840.1">
    <property type="nucleotide sequence ID" value="NZ_PXYK01000003.1"/>
</dbReference>
<dbReference type="GO" id="GO:0030313">
    <property type="term" value="C:cell envelope"/>
    <property type="evidence" value="ECO:0007669"/>
    <property type="project" value="UniProtKB-SubCell"/>
</dbReference>
<evidence type="ECO:0000256" key="4">
    <source>
        <dbReference type="SAM" id="SignalP"/>
    </source>
</evidence>
<evidence type="ECO:0000313" key="6">
    <source>
        <dbReference type="EMBL" id="PSJ64796.1"/>
    </source>
</evidence>
<dbReference type="GO" id="GO:0030246">
    <property type="term" value="F:carbohydrate binding"/>
    <property type="evidence" value="ECO:0007669"/>
    <property type="project" value="UniProtKB-ARBA"/>
</dbReference>
<comment type="similarity">
    <text evidence="2">Belongs to the bacterial solute-binding protein 2 family.</text>
</comment>
<dbReference type="EMBL" id="PXYK01000003">
    <property type="protein sequence ID" value="PSJ64796.1"/>
    <property type="molecule type" value="Genomic_DNA"/>
</dbReference>
<dbReference type="PROSITE" id="PS51318">
    <property type="entry name" value="TAT"/>
    <property type="match status" value="1"/>
</dbReference>
<keyword evidence="3 4" id="KW-0732">Signal</keyword>
<dbReference type="OrthoDB" id="9813037at2"/>
<dbReference type="CDD" id="cd06309">
    <property type="entry name" value="PBP1_galactofuranose_YtfQ-like"/>
    <property type="match status" value="1"/>
</dbReference>
<protein>
    <submittedName>
        <fullName evidence="6">Sugar ABC transporter substrate-binding protein</fullName>
    </submittedName>
</protein>
<evidence type="ECO:0000256" key="2">
    <source>
        <dbReference type="ARBA" id="ARBA00007639"/>
    </source>
</evidence>
<gene>
    <name evidence="6" type="ORF">C7I84_03885</name>
</gene>
<comment type="subcellular location">
    <subcellularLocation>
        <location evidence="1">Cell envelope</location>
    </subcellularLocation>
</comment>
<dbReference type="Pfam" id="PF13407">
    <property type="entry name" value="Peripla_BP_4"/>
    <property type="match status" value="1"/>
</dbReference>
<dbReference type="InterPro" id="IPR006311">
    <property type="entry name" value="TAT_signal"/>
</dbReference>
<reference evidence="6 7" key="1">
    <citation type="submission" date="2018-03" db="EMBL/GenBank/DDBJ databases">
        <title>The draft genome of Mesorhizobium sp. 6GN-30.</title>
        <authorList>
            <person name="Liu L."/>
            <person name="Li L."/>
            <person name="Wang T."/>
            <person name="Zhang X."/>
            <person name="Liang L."/>
        </authorList>
    </citation>
    <scope>NUCLEOTIDE SEQUENCE [LARGE SCALE GENOMIC DNA]</scope>
    <source>
        <strain evidence="6 7">6GN30</strain>
    </source>
</reference>
<evidence type="ECO:0000256" key="1">
    <source>
        <dbReference type="ARBA" id="ARBA00004196"/>
    </source>
</evidence>
<organism evidence="6 7">
    <name type="scientific">Kumtagia ephedrae</name>
    <dbReference type="NCBI Taxonomy" id="2116701"/>
    <lineage>
        <taxon>Bacteria</taxon>
        <taxon>Pseudomonadati</taxon>
        <taxon>Pseudomonadota</taxon>
        <taxon>Alphaproteobacteria</taxon>
        <taxon>Hyphomicrobiales</taxon>
        <taxon>Phyllobacteriaceae</taxon>
        <taxon>Kumtagia</taxon>
    </lineage>
</organism>
<sequence>MKLLTRRTLLLSAGAIGAMAVTGGLALADLPPLPAKDKYKVGFAQTESNNPWRIAQTKSMQDEAGKLGYQLVYTDAAGSAAKQVADVNSMIAQGVDLIFLAPREEKPLIPAVMAAKKAGIPVILLDRNVDQALAKAGEDYVTFIGSDFVDEGKRIAEWLVKNNGGKTKIIQLEGTTGSSPANDRKKGFDEAINAAGGFTLLASQSGDFARDKGRQVAEALLQAHPDADVIYAHNDEMAMGAIAALEAAGKKPGTDVIVLSIDGGKEAVQAVVDGKINAVVECNPRFGPKAFETMAKYAKGEKIDAWVKNDDKFYDPSNAAAELANAY</sequence>
<feature type="domain" description="Periplasmic binding protein" evidence="5">
    <location>
        <begin position="41"/>
        <end position="302"/>
    </location>
</feature>
<dbReference type="InterPro" id="IPR028082">
    <property type="entry name" value="Peripla_BP_I"/>
</dbReference>
<dbReference type="Gene3D" id="3.40.50.2300">
    <property type="match status" value="2"/>
</dbReference>
<comment type="caution">
    <text evidence="6">The sequence shown here is derived from an EMBL/GenBank/DDBJ whole genome shotgun (WGS) entry which is preliminary data.</text>
</comment>
<dbReference type="PANTHER" id="PTHR46847">
    <property type="entry name" value="D-ALLOSE-BINDING PERIPLASMIC PROTEIN-RELATED"/>
    <property type="match status" value="1"/>
</dbReference>
<evidence type="ECO:0000256" key="3">
    <source>
        <dbReference type="ARBA" id="ARBA00022729"/>
    </source>
</evidence>
<dbReference type="SUPFAM" id="SSF53822">
    <property type="entry name" value="Periplasmic binding protein-like I"/>
    <property type="match status" value="1"/>
</dbReference>
<evidence type="ECO:0000313" key="7">
    <source>
        <dbReference type="Proteomes" id="UP000241229"/>
    </source>
</evidence>
<accession>A0A2P7SQM4</accession>
<feature type="chain" id="PRO_5015200620" evidence="4">
    <location>
        <begin position="21"/>
        <end position="327"/>
    </location>
</feature>
<dbReference type="PANTHER" id="PTHR46847:SF3">
    <property type="entry name" value="GALACTOFURANOSE-BINDING PROTEIN YTFQ"/>
    <property type="match status" value="1"/>
</dbReference>